<evidence type="ECO:0000313" key="1">
    <source>
        <dbReference type="EMBL" id="KAF9650942.1"/>
    </source>
</evidence>
<evidence type="ECO:0000313" key="2">
    <source>
        <dbReference type="Proteomes" id="UP000886501"/>
    </source>
</evidence>
<dbReference type="Proteomes" id="UP000886501">
    <property type="component" value="Unassembled WGS sequence"/>
</dbReference>
<keyword evidence="2" id="KW-1185">Reference proteome</keyword>
<protein>
    <submittedName>
        <fullName evidence="1">Uncharacterized protein</fullName>
    </submittedName>
</protein>
<dbReference type="EMBL" id="MU117979">
    <property type="protein sequence ID" value="KAF9650942.1"/>
    <property type="molecule type" value="Genomic_DNA"/>
</dbReference>
<proteinExistence type="predicted"/>
<reference evidence="1" key="1">
    <citation type="submission" date="2019-10" db="EMBL/GenBank/DDBJ databases">
        <authorList>
            <consortium name="DOE Joint Genome Institute"/>
            <person name="Kuo A."/>
            <person name="Miyauchi S."/>
            <person name="Kiss E."/>
            <person name="Drula E."/>
            <person name="Kohler A."/>
            <person name="Sanchez-Garcia M."/>
            <person name="Andreopoulos B."/>
            <person name="Barry K.W."/>
            <person name="Bonito G."/>
            <person name="Buee M."/>
            <person name="Carver A."/>
            <person name="Chen C."/>
            <person name="Cichocki N."/>
            <person name="Clum A."/>
            <person name="Culley D."/>
            <person name="Crous P.W."/>
            <person name="Fauchery L."/>
            <person name="Girlanda M."/>
            <person name="Hayes R."/>
            <person name="Keri Z."/>
            <person name="Labutti K."/>
            <person name="Lipzen A."/>
            <person name="Lombard V."/>
            <person name="Magnuson J."/>
            <person name="Maillard F."/>
            <person name="Morin E."/>
            <person name="Murat C."/>
            <person name="Nolan M."/>
            <person name="Ohm R."/>
            <person name="Pangilinan J."/>
            <person name="Pereira M."/>
            <person name="Perotto S."/>
            <person name="Peter M."/>
            <person name="Riley R."/>
            <person name="Sitrit Y."/>
            <person name="Stielow B."/>
            <person name="Szollosi G."/>
            <person name="Zifcakova L."/>
            <person name="Stursova M."/>
            <person name="Spatafora J.W."/>
            <person name="Tedersoo L."/>
            <person name="Vaario L.-M."/>
            <person name="Yamada A."/>
            <person name="Yan M."/>
            <person name="Wang P."/>
            <person name="Xu J."/>
            <person name="Bruns T."/>
            <person name="Baldrian P."/>
            <person name="Vilgalys R."/>
            <person name="Henrissat B."/>
            <person name="Grigoriev I.V."/>
            <person name="Hibbett D."/>
            <person name="Nagy L.G."/>
            <person name="Martin F.M."/>
        </authorList>
    </citation>
    <scope>NUCLEOTIDE SEQUENCE</scope>
    <source>
        <strain evidence="1">P2</strain>
    </source>
</reference>
<reference evidence="1" key="2">
    <citation type="journal article" date="2020" name="Nat. Commun.">
        <title>Large-scale genome sequencing of mycorrhizal fungi provides insights into the early evolution of symbiotic traits.</title>
        <authorList>
            <person name="Miyauchi S."/>
            <person name="Kiss E."/>
            <person name="Kuo A."/>
            <person name="Drula E."/>
            <person name="Kohler A."/>
            <person name="Sanchez-Garcia M."/>
            <person name="Morin E."/>
            <person name="Andreopoulos B."/>
            <person name="Barry K.W."/>
            <person name="Bonito G."/>
            <person name="Buee M."/>
            <person name="Carver A."/>
            <person name="Chen C."/>
            <person name="Cichocki N."/>
            <person name="Clum A."/>
            <person name="Culley D."/>
            <person name="Crous P.W."/>
            <person name="Fauchery L."/>
            <person name="Girlanda M."/>
            <person name="Hayes R.D."/>
            <person name="Keri Z."/>
            <person name="LaButti K."/>
            <person name="Lipzen A."/>
            <person name="Lombard V."/>
            <person name="Magnuson J."/>
            <person name="Maillard F."/>
            <person name="Murat C."/>
            <person name="Nolan M."/>
            <person name="Ohm R.A."/>
            <person name="Pangilinan J."/>
            <person name="Pereira M.F."/>
            <person name="Perotto S."/>
            <person name="Peter M."/>
            <person name="Pfister S."/>
            <person name="Riley R."/>
            <person name="Sitrit Y."/>
            <person name="Stielow J.B."/>
            <person name="Szollosi G."/>
            <person name="Zifcakova L."/>
            <person name="Stursova M."/>
            <person name="Spatafora J.W."/>
            <person name="Tedersoo L."/>
            <person name="Vaario L.M."/>
            <person name="Yamada A."/>
            <person name="Yan M."/>
            <person name="Wang P."/>
            <person name="Xu J."/>
            <person name="Bruns T."/>
            <person name="Baldrian P."/>
            <person name="Vilgalys R."/>
            <person name="Dunand C."/>
            <person name="Henrissat B."/>
            <person name="Grigoriev I.V."/>
            <person name="Hibbett D."/>
            <person name="Nagy L.G."/>
            <person name="Martin F.M."/>
        </authorList>
    </citation>
    <scope>NUCLEOTIDE SEQUENCE</scope>
    <source>
        <strain evidence="1">P2</strain>
    </source>
</reference>
<accession>A0ACB6ZMU6</accession>
<organism evidence="1 2">
    <name type="scientific">Thelephora ganbajun</name>
    <name type="common">Ganba fungus</name>
    <dbReference type="NCBI Taxonomy" id="370292"/>
    <lineage>
        <taxon>Eukaryota</taxon>
        <taxon>Fungi</taxon>
        <taxon>Dikarya</taxon>
        <taxon>Basidiomycota</taxon>
        <taxon>Agaricomycotina</taxon>
        <taxon>Agaricomycetes</taxon>
        <taxon>Thelephorales</taxon>
        <taxon>Thelephoraceae</taxon>
        <taxon>Thelephora</taxon>
    </lineage>
</organism>
<comment type="caution">
    <text evidence="1">The sequence shown here is derived from an EMBL/GenBank/DDBJ whole genome shotgun (WGS) entry which is preliminary data.</text>
</comment>
<sequence>MPSPSSPALTDCSVLSSSVDPMPSETPETFPIGPQHIGQVDGPREVLNVVDQVHSTGVRAYVDVPTICALGDQSVGKSSVIEAISGVKLPRALDTCTRCPMHCRLSQSSEPWKCAISLNFHSSRSVTSKNAVTIQFGGTITDRSQVEERVRRAQRAVLSPNTDHALFLDKPEEECPPAELTFTSDYVQIEISDRNLTNLSFFDLPGLIANAESGNEGDIQLVENLVTDYISRDSCLILLTIACECDFMTQQSYQLAQKYDPTGARTIGVLTKPDRCPAGSEGRWLDFVRGKRNPILKNGWFVVKRPDTPGLLSGITWEAAQSQEEKYFSTTQPWCTASMYRSNYGSQNLVGSLSVLLCEVIKRRLPELRHELRSLLVSTRASLTQLPEQTRNYVAKASKMIGDFLGAVEKHLEGAPGRDGLHQSIRQSFREFTAAIRASAPDFRPYPSSVQNSFNGTGAILPYPDFVVKEDKIIYLDEVKDLANVTRSRELPDHCPFQLLEDFANRFVGEWETPADVLLDKIFDTLRAHLDKIISQHFPDDMYPVLSKDVKLIVRDILFQRRDTAKERITWQIESERKGIFTLNEEDLYSHKKDFECACKDLPSFKRLSVDVKDPAISIMGTVRGYFHVSHRRFLDSVPLAINHELIYGLIHPNRGKLQEVLYERLRINGVGADAQCEKLLQEPPNVQVAREDLSARYERLSAAATALESAIY</sequence>
<gene>
    <name evidence="1" type="ORF">BDM02DRAFT_1001795</name>
</gene>
<name>A0ACB6ZMU6_THEGA</name>